<keyword evidence="2" id="KW-1185">Reference proteome</keyword>
<name>A0AAD4WRJ5_PRUDU</name>
<dbReference type="Proteomes" id="UP001054821">
    <property type="component" value="Chromosome 2"/>
</dbReference>
<protein>
    <submittedName>
        <fullName evidence="1">Uncharacterized protein</fullName>
    </submittedName>
</protein>
<sequence length="104" mass="11344">MDVSCVAFVCVDSVDHDMSDLNADDKGVVVWQIKAGGRHKIVVMRGCGFAMGENPDLDLEAMSHRVASLRSPCRPPLSSLSFFTSSPGKLPAHTRVKVRLGVWF</sequence>
<dbReference type="AlphaFoldDB" id="A0AAD4WRJ5"/>
<gene>
    <name evidence="1" type="ORF">L3X38_014801</name>
</gene>
<organism evidence="1 2">
    <name type="scientific">Prunus dulcis</name>
    <name type="common">Almond</name>
    <name type="synonym">Amygdalus dulcis</name>
    <dbReference type="NCBI Taxonomy" id="3755"/>
    <lineage>
        <taxon>Eukaryota</taxon>
        <taxon>Viridiplantae</taxon>
        <taxon>Streptophyta</taxon>
        <taxon>Embryophyta</taxon>
        <taxon>Tracheophyta</taxon>
        <taxon>Spermatophyta</taxon>
        <taxon>Magnoliopsida</taxon>
        <taxon>eudicotyledons</taxon>
        <taxon>Gunneridae</taxon>
        <taxon>Pentapetalae</taxon>
        <taxon>rosids</taxon>
        <taxon>fabids</taxon>
        <taxon>Rosales</taxon>
        <taxon>Rosaceae</taxon>
        <taxon>Amygdaloideae</taxon>
        <taxon>Amygdaleae</taxon>
        <taxon>Prunus</taxon>
    </lineage>
</organism>
<reference evidence="1 2" key="1">
    <citation type="journal article" date="2022" name="G3 (Bethesda)">
        <title>Whole-genome sequence and methylome profiling of the almond [Prunus dulcis (Mill.) D.A. Webb] cultivar 'Nonpareil'.</title>
        <authorList>
            <person name="D'Amico-Willman K.M."/>
            <person name="Ouma W.Z."/>
            <person name="Meulia T."/>
            <person name="Sideli G.M."/>
            <person name="Gradziel T.M."/>
            <person name="Fresnedo-Ramirez J."/>
        </authorList>
    </citation>
    <scope>NUCLEOTIDE SEQUENCE [LARGE SCALE GENOMIC DNA]</scope>
    <source>
        <strain evidence="1">Clone GOH B32 T37-40</strain>
    </source>
</reference>
<comment type="caution">
    <text evidence="1">The sequence shown here is derived from an EMBL/GenBank/DDBJ whole genome shotgun (WGS) entry which is preliminary data.</text>
</comment>
<evidence type="ECO:0000313" key="2">
    <source>
        <dbReference type="Proteomes" id="UP001054821"/>
    </source>
</evidence>
<proteinExistence type="predicted"/>
<accession>A0AAD4WRJ5</accession>
<dbReference type="EMBL" id="JAJFAZ020000002">
    <property type="protein sequence ID" value="KAI5346922.1"/>
    <property type="molecule type" value="Genomic_DNA"/>
</dbReference>
<evidence type="ECO:0000313" key="1">
    <source>
        <dbReference type="EMBL" id="KAI5346922.1"/>
    </source>
</evidence>